<dbReference type="AlphaFoldDB" id="A0A1G4TTL3"/>
<proteinExistence type="inferred from homology"/>
<dbReference type="Gene3D" id="3.40.50.720">
    <property type="entry name" value="NAD(P)-binding Rossmann-like Domain"/>
    <property type="match status" value="1"/>
</dbReference>
<reference evidence="6" key="1">
    <citation type="submission" date="2016-10" db="EMBL/GenBank/DDBJ databases">
        <authorList>
            <person name="Varghese N."/>
            <person name="Submissions S."/>
        </authorList>
    </citation>
    <scope>NUCLEOTIDE SEQUENCE [LARGE SCALE GENOMIC DNA]</scope>
    <source>
        <strain evidence="6">CGMCC 1.3431</strain>
    </source>
</reference>
<dbReference type="STRING" id="260084.SAMN02927928_0173"/>
<dbReference type="PANTHER" id="PTHR24321">
    <property type="entry name" value="DEHYDROGENASES, SHORT CHAIN"/>
    <property type="match status" value="1"/>
</dbReference>
<keyword evidence="6" id="KW-1185">Reference proteome</keyword>
<keyword evidence="2" id="KW-0560">Oxidoreductase</keyword>
<accession>A0A1G4TTL3</accession>
<comment type="similarity">
    <text evidence="1">Belongs to the short-chain dehydrogenases/reductases (SDR) family.</text>
</comment>
<dbReference type="Pfam" id="PF13561">
    <property type="entry name" value="adh_short_C2"/>
    <property type="match status" value="1"/>
</dbReference>
<dbReference type="PANTHER" id="PTHR24321:SF15">
    <property type="entry name" value="OXIDOREDUCTASE UCPA"/>
    <property type="match status" value="1"/>
</dbReference>
<evidence type="ECO:0000256" key="4">
    <source>
        <dbReference type="ARBA" id="ARBA00069939"/>
    </source>
</evidence>
<dbReference type="PRINTS" id="PR00081">
    <property type="entry name" value="GDHRDH"/>
</dbReference>
<evidence type="ECO:0000313" key="5">
    <source>
        <dbReference type="EMBL" id="SCW84752.1"/>
    </source>
</evidence>
<evidence type="ECO:0000256" key="1">
    <source>
        <dbReference type="ARBA" id="ARBA00006484"/>
    </source>
</evidence>
<name>A0A1G4TTL3_9CAUL</name>
<dbReference type="InterPro" id="IPR002347">
    <property type="entry name" value="SDR_fam"/>
</dbReference>
<dbReference type="GO" id="GO:0047838">
    <property type="term" value="F:D-xylose 1-dehydrogenase (NAD+) activity"/>
    <property type="evidence" value="ECO:0007669"/>
    <property type="project" value="UniProtKB-EC"/>
</dbReference>
<dbReference type="EC" id="1.1.1.175" evidence="3"/>
<sequence length="261" mass="27414">MNRLLGKTAFITGAASGIGAAIAEAFVAEGAFVVIGDINAETGTARAAALGPNARFMRHDATDEAQWAAVMAAIVAEYGGLDVLVNNAGITGTESGRPHDPEHTSLDDWHRVMRINLDSVFLGCKHAIQAMRATGRGGSIINMSSRSGLVGVPKTAAYAASKAAIRNHSKTVALYCAEQNLGIRCNSLYPASIRTRMWDAMIDSADDEKQLLANMPLHRFGRPDEVAAVAILLASDEATYITGSEFNIDGGILAGTATSPK</sequence>
<dbReference type="EMBL" id="FMTS01000013">
    <property type="protein sequence ID" value="SCW84752.1"/>
    <property type="molecule type" value="Genomic_DNA"/>
</dbReference>
<evidence type="ECO:0000256" key="3">
    <source>
        <dbReference type="ARBA" id="ARBA00066641"/>
    </source>
</evidence>
<protein>
    <recommendedName>
        <fullName evidence="4">D-xylose 1-dehydrogenase</fullName>
        <ecNumber evidence="3">1.1.1.175</ecNumber>
    </recommendedName>
</protein>
<dbReference type="FunFam" id="3.40.50.720:FF:000084">
    <property type="entry name" value="Short-chain dehydrogenase reductase"/>
    <property type="match status" value="1"/>
</dbReference>
<dbReference type="SUPFAM" id="SSF51735">
    <property type="entry name" value="NAD(P)-binding Rossmann-fold domains"/>
    <property type="match status" value="1"/>
</dbReference>
<dbReference type="RefSeq" id="WP_090650945.1">
    <property type="nucleotide sequence ID" value="NZ_CBCRYE010000012.1"/>
</dbReference>
<gene>
    <name evidence="5" type="ORF">SAMN02927928_0173</name>
</gene>
<dbReference type="PRINTS" id="PR00080">
    <property type="entry name" value="SDRFAMILY"/>
</dbReference>
<evidence type="ECO:0000313" key="6">
    <source>
        <dbReference type="Proteomes" id="UP000199150"/>
    </source>
</evidence>
<evidence type="ECO:0000256" key="2">
    <source>
        <dbReference type="ARBA" id="ARBA00023002"/>
    </source>
</evidence>
<dbReference type="Proteomes" id="UP000199150">
    <property type="component" value="Unassembled WGS sequence"/>
</dbReference>
<dbReference type="NCBIfam" id="NF005559">
    <property type="entry name" value="PRK07231.1"/>
    <property type="match status" value="1"/>
</dbReference>
<dbReference type="OrthoDB" id="5457012at2"/>
<dbReference type="InterPro" id="IPR036291">
    <property type="entry name" value="NAD(P)-bd_dom_sf"/>
</dbReference>
<organism evidence="5 6">
    <name type="scientific">Asticcacaulis taihuensis</name>
    <dbReference type="NCBI Taxonomy" id="260084"/>
    <lineage>
        <taxon>Bacteria</taxon>
        <taxon>Pseudomonadati</taxon>
        <taxon>Pseudomonadota</taxon>
        <taxon>Alphaproteobacteria</taxon>
        <taxon>Caulobacterales</taxon>
        <taxon>Caulobacteraceae</taxon>
        <taxon>Asticcacaulis</taxon>
    </lineage>
</organism>